<keyword evidence="7" id="KW-1185">Reference proteome</keyword>
<evidence type="ECO:0000256" key="5">
    <source>
        <dbReference type="SAM" id="MobiDB-lite"/>
    </source>
</evidence>
<feature type="region of interest" description="Disordered" evidence="5">
    <location>
        <begin position="1215"/>
        <end position="1262"/>
    </location>
</feature>
<keyword evidence="4" id="KW-0175">Coiled coil</keyword>
<proteinExistence type="predicted"/>
<name>A0A0B7MRR2_9FUNG</name>
<feature type="compositionally biased region" description="Low complexity" evidence="5">
    <location>
        <begin position="1217"/>
        <end position="1230"/>
    </location>
</feature>
<reference evidence="6 7" key="1">
    <citation type="submission" date="2014-09" db="EMBL/GenBank/DDBJ databases">
        <authorList>
            <person name="Ellenberger Sabrina"/>
        </authorList>
    </citation>
    <scope>NUCLEOTIDE SEQUENCE [LARGE SCALE GENOMIC DNA]</scope>
    <source>
        <strain evidence="6 7">CBS 412.66</strain>
    </source>
</reference>
<dbReference type="PANTHER" id="PTHR24166">
    <property type="entry name" value="ROLLING PEBBLES, ISOFORM B"/>
    <property type="match status" value="1"/>
</dbReference>
<feature type="region of interest" description="Disordered" evidence="5">
    <location>
        <begin position="1485"/>
        <end position="1504"/>
    </location>
</feature>
<feature type="repeat" description="ANK" evidence="3">
    <location>
        <begin position="155"/>
        <end position="179"/>
    </location>
</feature>
<dbReference type="PANTHER" id="PTHR24166:SF48">
    <property type="entry name" value="PROTEIN VAPYRIN"/>
    <property type="match status" value="1"/>
</dbReference>
<dbReference type="Gene3D" id="1.25.40.20">
    <property type="entry name" value="Ankyrin repeat-containing domain"/>
    <property type="match status" value="4"/>
</dbReference>
<accession>A0A0B7MRR2</accession>
<feature type="repeat" description="ANK" evidence="3">
    <location>
        <begin position="65"/>
        <end position="93"/>
    </location>
</feature>
<feature type="coiled-coil region" evidence="4">
    <location>
        <begin position="1001"/>
        <end position="1028"/>
    </location>
</feature>
<organism evidence="6 7">
    <name type="scientific">Parasitella parasitica</name>
    <dbReference type="NCBI Taxonomy" id="35722"/>
    <lineage>
        <taxon>Eukaryota</taxon>
        <taxon>Fungi</taxon>
        <taxon>Fungi incertae sedis</taxon>
        <taxon>Mucoromycota</taxon>
        <taxon>Mucoromycotina</taxon>
        <taxon>Mucoromycetes</taxon>
        <taxon>Mucorales</taxon>
        <taxon>Mucorineae</taxon>
        <taxon>Mucoraceae</taxon>
        <taxon>Parasitella</taxon>
    </lineage>
</organism>
<dbReference type="InterPro" id="IPR036770">
    <property type="entry name" value="Ankyrin_rpt-contain_sf"/>
</dbReference>
<keyword evidence="1" id="KW-0677">Repeat</keyword>
<gene>
    <name evidence="6" type="primary">PARPA_01055.1 scaffold 1359</name>
</gene>
<dbReference type="Pfam" id="PF13857">
    <property type="entry name" value="Ank_5"/>
    <property type="match status" value="2"/>
</dbReference>
<dbReference type="Proteomes" id="UP000054107">
    <property type="component" value="Unassembled WGS sequence"/>
</dbReference>
<feature type="repeat" description="ANK" evidence="3">
    <location>
        <begin position="468"/>
        <end position="502"/>
    </location>
</feature>
<evidence type="ECO:0000313" key="6">
    <source>
        <dbReference type="EMBL" id="CEP07747.1"/>
    </source>
</evidence>
<feature type="repeat" description="ANK" evidence="3">
    <location>
        <begin position="351"/>
        <end position="386"/>
    </location>
</feature>
<dbReference type="PROSITE" id="PS50088">
    <property type="entry name" value="ANK_REPEAT"/>
    <property type="match status" value="5"/>
</dbReference>
<evidence type="ECO:0000313" key="7">
    <source>
        <dbReference type="Proteomes" id="UP000054107"/>
    </source>
</evidence>
<feature type="repeat" description="ANK" evidence="3">
    <location>
        <begin position="189"/>
        <end position="221"/>
    </location>
</feature>
<dbReference type="SMART" id="SM00248">
    <property type="entry name" value="ANK"/>
    <property type="match status" value="6"/>
</dbReference>
<evidence type="ECO:0000256" key="4">
    <source>
        <dbReference type="SAM" id="Coils"/>
    </source>
</evidence>
<protein>
    <submittedName>
        <fullName evidence="6">Uncharacterized protein</fullName>
    </submittedName>
</protein>
<dbReference type="InterPro" id="IPR002110">
    <property type="entry name" value="Ankyrin_rpt"/>
</dbReference>
<dbReference type="InterPro" id="IPR050889">
    <property type="entry name" value="Dendritic_Spine_Reg/Scaffold"/>
</dbReference>
<dbReference type="STRING" id="35722.A0A0B7MRR2"/>
<dbReference type="Pfam" id="PF12796">
    <property type="entry name" value="Ank_2"/>
    <property type="match status" value="1"/>
</dbReference>
<feature type="compositionally biased region" description="Polar residues" evidence="5">
    <location>
        <begin position="1491"/>
        <end position="1504"/>
    </location>
</feature>
<evidence type="ECO:0000256" key="1">
    <source>
        <dbReference type="ARBA" id="ARBA00022737"/>
    </source>
</evidence>
<dbReference type="SUPFAM" id="SSF48403">
    <property type="entry name" value="Ankyrin repeat"/>
    <property type="match status" value="2"/>
</dbReference>
<dbReference type="PROSITE" id="PS50297">
    <property type="entry name" value="ANK_REP_REGION"/>
    <property type="match status" value="4"/>
</dbReference>
<dbReference type="OrthoDB" id="539213at2759"/>
<evidence type="ECO:0000256" key="2">
    <source>
        <dbReference type="ARBA" id="ARBA00023043"/>
    </source>
</evidence>
<dbReference type="EMBL" id="LN719426">
    <property type="protein sequence ID" value="CEP07747.1"/>
    <property type="molecule type" value="Genomic_DNA"/>
</dbReference>
<evidence type="ECO:0000256" key="3">
    <source>
        <dbReference type="PROSITE-ProRule" id="PRU00023"/>
    </source>
</evidence>
<keyword evidence="2 3" id="KW-0040">ANK repeat</keyword>
<sequence length="1504" mass="169290">MEFLFAVARNDVEKVRSMLQSGIDVNSSFIWNSKDTYSPVIPSDIASRPDLMSNLQSDQKYQCKPLNIAVLGGHPNMVRLLLSAGADINNKDGRGRTALVCAIYGLDLDASNINTSNLHYISQTNPSHFDIMKNILLCHPNLYYATLDAPQYEIKGITPLCLASYLGKADIIQLLLEDGRVNVDGTDSKNATALMYAARDGNVPIVKMLLGYHASPDITDSHGWSAIQYAERNPEIVQLCEEVLRMKRSELVTSNNCTVNYPINYSKLSHLLGTIPNYPSSLSHLQFDTLKEIDPLDPAAAPLVHIIQSAFLQAIKIHDHLSLQTLLMKSPPLNGIQRCGPLLVNHHDPKTGLTAFHHAMRTKPLPSLDTITMLFQAGADMNSQTYYGRTALHHLARFGIDKDGQSWGIQKSSSSKAVSEAHASLLPTPPSSTIASTAMDNSHVPEHLAMCASLLIRFGSLVNIADPTGNTPLHFAAEFGGVPEVLEVLILEGGADLSLKNKKGLTPLDVCKSEDIKKKILQLEAERKHANKTKSLISSLSGTIRPFDSASEYNRSSITRSVSRSVIAANPINSKMKTMAATSNVSASFLFCDDNDSKQRLPMSKQKQLLVATIQRQKGDPSYDEYSDFEVILKAFFSYQTTFTDSIEASLAYITDSILGSWNVAQDERVSTIQQLEKTITQLRFELREAHEMFDSTDQLVEKVMMSFREELEQVEQVHQADWEMSELQHDKIEKLFDVFERIDGRFCQLEMAQDDLIGQIERLRKAAARKQQQLKMQPSQEPADVDDCVVHLSQSLLILQTVPIDQVLYLRDDRNRLYQDMTVVVDQVLQEIQAHLDQNNQQDRQKLTQAKALVHERWSRVKEILTKPYTKTQVVEKKPPLSDANQLTRSISQPTTVRQKHDIMANIYNKPKKGGVHHPSLNQLELSFDILHSNLYEIQKDIEEVTENLERLMMSKKKMYEMCLSLEKELNDANKTRSEDQIQSELHQVMIFTQQLFDKQHALDKEREQLLKEYADIEQQLDATRESLQQVRPPALLQGLLDRLDTDETPRVRVEKDWKEDSNLVTEIVMENHQAEDDLSCASSTTSTSQQEQEMQLTALQAKQLNVQCASKLSTLCYIARLDASLYCLKVLASHSIGKSRQNLLQVQASLGQASTDLDETRNQMTQLYDDAAEVARQVFSLKTELETIVRHRKEEVVKVWEVVDEVSEGVDAKSTQCQQQTHQQQQPQAHHHHQQPQKEKRVPLQVVADQGQQQQQQERIEEQDRHQWIVRELEQLQHVHESLQDAIDELKQEQAMIGQSLRQLATVFIEPQVDRLVGQDEESLLCVSDRLAELMDRVRDNDIGLRPASFSCLSTSESDVASLPAKSTTTDVGPRIDNANEQAAATTTPIANSTPNNNRLSRLSAATNRLSISTYNSNRSSFLVRSPSSVVLDGNNNKRLSTAISIRTDKKRMSMISATSLSSLSSYQQERMLARASKLSNALSDVHQQRNSGSNQQTYSRK</sequence>